<dbReference type="EMBL" id="RBPJ01000323">
    <property type="protein sequence ID" value="RMN87678.1"/>
    <property type="molecule type" value="Genomic_DNA"/>
</dbReference>
<dbReference type="NCBIfam" id="NF007528">
    <property type="entry name" value="PRK10141.1"/>
    <property type="match status" value="1"/>
</dbReference>
<dbReference type="InterPro" id="IPR001845">
    <property type="entry name" value="HTH_ArsR_DNA-bd_dom"/>
</dbReference>
<keyword evidence="1" id="KW-0059">Arsenical resistance</keyword>
<dbReference type="SUPFAM" id="SSF46785">
    <property type="entry name" value="Winged helix' DNA-binding domain"/>
    <property type="match status" value="1"/>
</dbReference>
<evidence type="ECO:0000256" key="1">
    <source>
        <dbReference type="ARBA" id="ARBA00022849"/>
    </source>
</evidence>
<dbReference type="InterPro" id="IPR036388">
    <property type="entry name" value="WH-like_DNA-bd_sf"/>
</dbReference>
<evidence type="ECO:0000256" key="3">
    <source>
        <dbReference type="ARBA" id="ARBA00023015"/>
    </source>
</evidence>
<evidence type="ECO:0000313" key="11">
    <source>
        <dbReference type="Proteomes" id="UP000270524"/>
    </source>
</evidence>
<name>A0A3M3Q5V0_PSECA</name>
<dbReference type="Proteomes" id="UP000270524">
    <property type="component" value="Unassembled WGS sequence"/>
</dbReference>
<dbReference type="GO" id="GO:0003700">
    <property type="term" value="F:DNA-binding transcription factor activity"/>
    <property type="evidence" value="ECO:0007669"/>
    <property type="project" value="InterPro"/>
</dbReference>
<organism evidence="9 11">
    <name type="scientific">Pseudomonas cannabina</name>
    <dbReference type="NCBI Taxonomy" id="86840"/>
    <lineage>
        <taxon>Bacteria</taxon>
        <taxon>Pseudomonadati</taxon>
        <taxon>Pseudomonadota</taxon>
        <taxon>Gammaproteobacteria</taxon>
        <taxon>Pseudomonadales</taxon>
        <taxon>Pseudomonadaceae</taxon>
        <taxon>Pseudomonas</taxon>
    </lineage>
</organism>
<dbReference type="NCBIfam" id="NF033788">
    <property type="entry name" value="HTH_metalloreg"/>
    <property type="match status" value="1"/>
</dbReference>
<keyword evidence="2" id="KW-0479">Metal-binding</keyword>
<protein>
    <submittedName>
        <fullName evidence="9">Regulatory protein ArsR</fullName>
    </submittedName>
</protein>
<dbReference type="FunFam" id="1.10.10.10:FF:000279">
    <property type="entry name" value="Transcriptional regulator, ArsR family"/>
    <property type="match status" value="1"/>
</dbReference>
<keyword evidence="5" id="KW-0804">Transcription</keyword>
<dbReference type="Pfam" id="PF01022">
    <property type="entry name" value="HTH_5"/>
    <property type="match status" value="1"/>
</dbReference>
<dbReference type="PRINTS" id="PR00778">
    <property type="entry name" value="HTHARSR"/>
</dbReference>
<dbReference type="InterPro" id="IPR051081">
    <property type="entry name" value="HTH_MetalResp_TranReg"/>
</dbReference>
<keyword evidence="2" id="KW-0480">Metal-thiolate cluster</keyword>
<proteinExistence type="predicted"/>
<comment type="caution">
    <text evidence="9">The sequence shown here is derived from an EMBL/GenBank/DDBJ whole genome shotgun (WGS) entry which is preliminary data.</text>
</comment>
<keyword evidence="3" id="KW-0805">Transcription regulation</keyword>
<dbReference type="PROSITE" id="PS50987">
    <property type="entry name" value="HTH_ARSR_2"/>
    <property type="match status" value="1"/>
</dbReference>
<evidence type="ECO:0000256" key="6">
    <source>
        <dbReference type="ARBA" id="ARBA00060178"/>
    </source>
</evidence>
<accession>A0A3M3Q5V0</accession>
<evidence type="ECO:0000313" key="8">
    <source>
        <dbReference type="EMBL" id="RMN79579.1"/>
    </source>
</evidence>
<dbReference type="EMBL" id="RBPH01000174">
    <property type="protein sequence ID" value="RMN79579.1"/>
    <property type="molecule type" value="Genomic_DNA"/>
</dbReference>
<evidence type="ECO:0000256" key="2">
    <source>
        <dbReference type="ARBA" id="ARBA00022851"/>
    </source>
</evidence>
<dbReference type="GO" id="GO:0003677">
    <property type="term" value="F:DNA binding"/>
    <property type="evidence" value="ECO:0007669"/>
    <property type="project" value="UniProtKB-KW"/>
</dbReference>
<dbReference type="CDD" id="cd00090">
    <property type="entry name" value="HTH_ARSR"/>
    <property type="match status" value="1"/>
</dbReference>
<dbReference type="GO" id="GO:0046872">
    <property type="term" value="F:metal ion binding"/>
    <property type="evidence" value="ECO:0007669"/>
    <property type="project" value="UniProtKB-KW"/>
</dbReference>
<dbReference type="PANTHER" id="PTHR33154">
    <property type="entry name" value="TRANSCRIPTIONAL REGULATOR, ARSR FAMILY"/>
    <property type="match status" value="1"/>
</dbReference>
<dbReference type="Proteomes" id="UP000269335">
    <property type="component" value="Unassembled WGS sequence"/>
</dbReference>
<dbReference type="PANTHER" id="PTHR33154:SF18">
    <property type="entry name" value="ARSENICAL RESISTANCE OPERON REPRESSOR"/>
    <property type="match status" value="1"/>
</dbReference>
<dbReference type="SMART" id="SM00418">
    <property type="entry name" value="HTH_ARSR"/>
    <property type="match status" value="1"/>
</dbReference>
<dbReference type="InterPro" id="IPR011991">
    <property type="entry name" value="ArsR-like_HTH"/>
</dbReference>
<evidence type="ECO:0000256" key="5">
    <source>
        <dbReference type="ARBA" id="ARBA00023163"/>
    </source>
</evidence>
<evidence type="ECO:0000313" key="9">
    <source>
        <dbReference type="EMBL" id="RMN87678.1"/>
    </source>
</evidence>
<dbReference type="AlphaFoldDB" id="A0A3M3Q5V0"/>
<comment type="function">
    <text evidence="6">Binds arsenite and regulates the expression of arsenic efflux pumps. In vitro, also binds antimony and bismuth, but not arsenate.</text>
</comment>
<reference evidence="10 11" key="1">
    <citation type="submission" date="2018-08" db="EMBL/GenBank/DDBJ databases">
        <title>Recombination of ecologically and evolutionarily significant loci maintains genetic cohesion in the Pseudomonas syringae species complex.</title>
        <authorList>
            <person name="Dillon M."/>
            <person name="Thakur S."/>
            <person name="Almeida R.N.D."/>
            <person name="Weir B.S."/>
            <person name="Guttman D.S."/>
        </authorList>
    </citation>
    <scope>NUCLEOTIDE SEQUENCE [LARGE SCALE GENOMIC DNA]</scope>
    <source>
        <strain evidence="8 10">ICMP 15201</strain>
        <strain evidence="9 11">ICMP 15203</strain>
    </source>
</reference>
<keyword evidence="4" id="KW-0238">DNA-binding</keyword>
<evidence type="ECO:0000256" key="4">
    <source>
        <dbReference type="ARBA" id="ARBA00023125"/>
    </source>
</evidence>
<dbReference type="InterPro" id="IPR036390">
    <property type="entry name" value="WH_DNA-bd_sf"/>
</dbReference>
<dbReference type="GO" id="GO:0046685">
    <property type="term" value="P:response to arsenic-containing substance"/>
    <property type="evidence" value="ECO:0007669"/>
    <property type="project" value="UniProtKB-KW"/>
</dbReference>
<gene>
    <name evidence="9" type="ORF">ALQ51_01286</name>
    <name evidence="8" type="ORF">ALQ53_00512</name>
</gene>
<sequence>MLSANAISAVSQFGCRRPSTGTSPCHPQQSQSPDVCECSTNMFISVYSNFHILRLMLMSLVPHTFFKCLGDETRARIMLMLSAEGELCVCELIWALDDNQSKVSRHLAQLRACGLLADRRQGQWVYYRLHPELEQWALDVLKVTTQAHQSWVNDHQGRLASMEDRPVRQASGC</sequence>
<feature type="domain" description="HTH arsR-type" evidence="7">
    <location>
        <begin position="55"/>
        <end position="148"/>
    </location>
</feature>
<evidence type="ECO:0000259" key="7">
    <source>
        <dbReference type="PROSITE" id="PS50987"/>
    </source>
</evidence>
<dbReference type="Gene3D" id="1.10.10.10">
    <property type="entry name" value="Winged helix-like DNA-binding domain superfamily/Winged helix DNA-binding domain"/>
    <property type="match status" value="1"/>
</dbReference>
<evidence type="ECO:0000313" key="10">
    <source>
        <dbReference type="Proteomes" id="UP000269335"/>
    </source>
</evidence>